<sequence>MPLEPPSARVTGPRSRSGPASRLRTVLAISGRGPAISLDTSSVGS</sequence>
<proteinExistence type="predicted"/>
<dbReference type="AlphaFoldDB" id="A0A2S8BJ80"/>
<comment type="caution">
    <text evidence="2">The sequence shown here is derived from an EMBL/GenBank/DDBJ whole genome shotgun (WGS) entry which is preliminary data.</text>
</comment>
<evidence type="ECO:0000313" key="2">
    <source>
        <dbReference type="EMBL" id="PQM46747.1"/>
    </source>
</evidence>
<accession>A0A2S8BJ80</accession>
<reference evidence="2 3" key="1">
    <citation type="journal article" date="2017" name="Int. J. Syst. Evol. Microbiol.">
        <title>Mycobacterium talmoniae sp. nov., a slowly growing mycobacterium isolated from human respiratory samples.</title>
        <authorList>
            <person name="Davidson R.M."/>
            <person name="DeGroote M.A."/>
            <person name="Marola J.L."/>
            <person name="Buss S."/>
            <person name="Jones V."/>
            <person name="McNeil M.R."/>
            <person name="Freifeld A.G."/>
            <person name="Elaine Epperson L."/>
            <person name="Hasan N.A."/>
            <person name="Jackson M."/>
            <person name="Iwen P.C."/>
            <person name="Salfinger M."/>
            <person name="Strong M."/>
        </authorList>
    </citation>
    <scope>NUCLEOTIDE SEQUENCE [LARGE SCALE GENOMIC DNA]</scope>
    <source>
        <strain evidence="2 3">ATCC BAA-2683</strain>
    </source>
</reference>
<dbReference type="EMBL" id="PPEA01000442">
    <property type="protein sequence ID" value="PQM46747.1"/>
    <property type="molecule type" value="Genomic_DNA"/>
</dbReference>
<dbReference type="Proteomes" id="UP000238296">
    <property type="component" value="Unassembled WGS sequence"/>
</dbReference>
<evidence type="ECO:0000313" key="3">
    <source>
        <dbReference type="Proteomes" id="UP000238296"/>
    </source>
</evidence>
<name>A0A2S8BJ80_9MYCO</name>
<evidence type="ECO:0000256" key="1">
    <source>
        <dbReference type="SAM" id="MobiDB-lite"/>
    </source>
</evidence>
<feature type="region of interest" description="Disordered" evidence="1">
    <location>
        <begin position="1"/>
        <end position="22"/>
    </location>
</feature>
<protein>
    <submittedName>
        <fullName evidence="2">Uncharacterized protein</fullName>
    </submittedName>
</protein>
<gene>
    <name evidence="2" type="ORF">C1Y40_03076</name>
</gene>
<organism evidence="2 3">
    <name type="scientific">Mycobacterium talmoniae</name>
    <dbReference type="NCBI Taxonomy" id="1858794"/>
    <lineage>
        <taxon>Bacteria</taxon>
        <taxon>Bacillati</taxon>
        <taxon>Actinomycetota</taxon>
        <taxon>Actinomycetes</taxon>
        <taxon>Mycobacteriales</taxon>
        <taxon>Mycobacteriaceae</taxon>
        <taxon>Mycobacterium</taxon>
    </lineage>
</organism>